<dbReference type="EMBL" id="AZBU02000010">
    <property type="protein sequence ID" value="TKR62694.1"/>
    <property type="molecule type" value="Genomic_DNA"/>
</dbReference>
<dbReference type="Proteomes" id="UP000298663">
    <property type="component" value="Unassembled WGS sequence"/>
</dbReference>
<gene>
    <name evidence="1" type="ORF">L596_026618</name>
</gene>
<evidence type="ECO:0000313" key="2">
    <source>
        <dbReference type="Proteomes" id="UP000298663"/>
    </source>
</evidence>
<reference evidence="1 2" key="2">
    <citation type="journal article" date="2019" name="G3 (Bethesda)">
        <title>Hybrid Assembly of the Genome of the Entomopathogenic Nematode Steinernema carpocapsae Identifies the X-Chromosome.</title>
        <authorList>
            <person name="Serra L."/>
            <person name="Macchietto M."/>
            <person name="Macias-Munoz A."/>
            <person name="McGill C.J."/>
            <person name="Rodriguez I.M."/>
            <person name="Rodriguez B."/>
            <person name="Murad R."/>
            <person name="Mortazavi A."/>
        </authorList>
    </citation>
    <scope>NUCLEOTIDE SEQUENCE [LARGE SCALE GENOMIC DNA]</scope>
    <source>
        <strain evidence="1 2">ALL</strain>
    </source>
</reference>
<accession>A0A4U5M1W3</accession>
<keyword evidence="2" id="KW-1185">Reference proteome</keyword>
<evidence type="ECO:0000313" key="1">
    <source>
        <dbReference type="EMBL" id="TKR62694.1"/>
    </source>
</evidence>
<sequence>MEDDDIKNMTVEGSWDTISLSHLERRVWIRQNGSTFQTCNKIFRGEIYQYEMQRTYCEENGFQDTDRVDFMKMNL</sequence>
<dbReference type="AlphaFoldDB" id="A0A4U5M1W3"/>
<reference evidence="1 2" key="1">
    <citation type="journal article" date="2015" name="Genome Biol.">
        <title>Comparative genomics of Steinernema reveals deeply conserved gene regulatory networks.</title>
        <authorList>
            <person name="Dillman A.R."/>
            <person name="Macchietto M."/>
            <person name="Porter C.F."/>
            <person name="Rogers A."/>
            <person name="Williams B."/>
            <person name="Antoshechkin I."/>
            <person name="Lee M.M."/>
            <person name="Goodwin Z."/>
            <person name="Lu X."/>
            <person name="Lewis E.E."/>
            <person name="Goodrich-Blair H."/>
            <person name="Stock S.P."/>
            <person name="Adams B.J."/>
            <person name="Sternberg P.W."/>
            <person name="Mortazavi A."/>
        </authorList>
    </citation>
    <scope>NUCLEOTIDE SEQUENCE [LARGE SCALE GENOMIC DNA]</scope>
    <source>
        <strain evidence="1 2">ALL</strain>
    </source>
</reference>
<proteinExistence type="predicted"/>
<comment type="caution">
    <text evidence="1">The sequence shown here is derived from an EMBL/GenBank/DDBJ whole genome shotgun (WGS) entry which is preliminary data.</text>
</comment>
<organism evidence="1 2">
    <name type="scientific">Steinernema carpocapsae</name>
    <name type="common">Entomopathogenic nematode</name>
    <dbReference type="NCBI Taxonomy" id="34508"/>
    <lineage>
        <taxon>Eukaryota</taxon>
        <taxon>Metazoa</taxon>
        <taxon>Ecdysozoa</taxon>
        <taxon>Nematoda</taxon>
        <taxon>Chromadorea</taxon>
        <taxon>Rhabditida</taxon>
        <taxon>Tylenchina</taxon>
        <taxon>Panagrolaimomorpha</taxon>
        <taxon>Strongyloidoidea</taxon>
        <taxon>Steinernematidae</taxon>
        <taxon>Steinernema</taxon>
    </lineage>
</organism>
<name>A0A4U5M1W3_STECR</name>
<protein>
    <submittedName>
        <fullName evidence="1">Uncharacterized protein</fullName>
    </submittedName>
</protein>